<keyword evidence="3" id="KW-0342">GTP-binding</keyword>
<dbReference type="Gene3D" id="3.40.50.300">
    <property type="entry name" value="P-loop containing nucleotide triphosphate hydrolases"/>
    <property type="match status" value="1"/>
</dbReference>
<sequence length="656" mass="70043">MSNTLNLGILAHVDAGKTSLTERLLYSAGVIDEIGRVDDGNTQTDTLVLERQRGITIRSAVVSFALDGRTVNLIDTPGHPDFIAEVERALGVLDGAVLVVSAVEGVQAQTRVLMRALRRLRVPTLLFVNKIDRGGADPDRVLAAVTDRLAPGAVALGTVHGAGTRAARYEPYPVGRLVEPLAEHDDALLTAYLEDEPVPESVLRRALAEQTGRGLVHPVVFGSAVTGAGVPDLVAALRDLLPAAGGTADGPVSGSVFKIDRGPAGEKIAYVRMRSGTIRRRDRLRYGSDVQGRTLVERVTAIRVYDGGPAQPRESVSAGQIATLTGLAGARIGDTLGVPGADGDGAHFAPPTLETAVRPRESAQRGALYAALTELAEQDPLIGLRRDDVHHEVVVSLYGEVQKEVLQATLAAEYGLAVTFRETTTIRVERPVGVGSAVEVMGQDGNPFRATVGLRVEPGPVDSGVRFRLGVELGSLPYSFFRAVEESARAALDQGLYGWQVVDCLVTMTHSGFVPPPPYGWSVWSSSAGDFRALTPLVLMSALARAGTQVYEPVHLFRIEAPADTIPAVLPVLSRLRSVPLSTETYDRIGVVTGEIPAGSVHALGQRLPAVTRGEADLESSFDHYQPVTGTVPTRERTDHNPLNRKEYLLHVRHHA</sequence>
<evidence type="ECO:0000256" key="1">
    <source>
        <dbReference type="ARBA" id="ARBA00022741"/>
    </source>
</evidence>
<dbReference type="NCBIfam" id="TIGR00231">
    <property type="entry name" value="small_GTP"/>
    <property type="match status" value="1"/>
</dbReference>
<evidence type="ECO:0000256" key="2">
    <source>
        <dbReference type="ARBA" id="ARBA00022917"/>
    </source>
</evidence>
<dbReference type="InterPro" id="IPR041095">
    <property type="entry name" value="EFG_II"/>
</dbReference>
<dbReference type="CDD" id="cd04168">
    <property type="entry name" value="TetM_like"/>
    <property type="match status" value="1"/>
</dbReference>
<dbReference type="InterPro" id="IPR005517">
    <property type="entry name" value="Transl_elong_EFG/EF2_IV"/>
</dbReference>
<dbReference type="GO" id="GO:0005525">
    <property type="term" value="F:GTP binding"/>
    <property type="evidence" value="ECO:0007669"/>
    <property type="project" value="UniProtKB-KW"/>
</dbReference>
<dbReference type="SUPFAM" id="SSF52540">
    <property type="entry name" value="P-loop containing nucleoside triphosphate hydrolases"/>
    <property type="match status" value="1"/>
</dbReference>
<dbReference type="SUPFAM" id="SSF54211">
    <property type="entry name" value="Ribosomal protein S5 domain 2-like"/>
    <property type="match status" value="1"/>
</dbReference>
<dbReference type="Proteomes" id="UP000612808">
    <property type="component" value="Unassembled WGS sequence"/>
</dbReference>
<keyword evidence="2" id="KW-0648">Protein biosynthesis</keyword>
<evidence type="ECO:0000256" key="3">
    <source>
        <dbReference type="ARBA" id="ARBA00023134"/>
    </source>
</evidence>
<dbReference type="SMART" id="SM00889">
    <property type="entry name" value="EFG_IV"/>
    <property type="match status" value="1"/>
</dbReference>
<protein>
    <submittedName>
        <fullName evidence="5">Tetracycline resistance protein, tetM/tetO subfamily</fullName>
    </submittedName>
</protein>
<name>A0A8J3JBI8_9ACTN</name>
<proteinExistence type="predicted"/>
<dbReference type="InterPro" id="IPR027417">
    <property type="entry name" value="P-loop_NTPase"/>
</dbReference>
<dbReference type="CDD" id="cd16258">
    <property type="entry name" value="Tet_III"/>
    <property type="match status" value="1"/>
</dbReference>
<dbReference type="GO" id="GO:0006412">
    <property type="term" value="P:translation"/>
    <property type="evidence" value="ECO:0007669"/>
    <property type="project" value="UniProtKB-KW"/>
</dbReference>
<keyword evidence="6" id="KW-1185">Reference proteome</keyword>
<accession>A0A8J3JBI8</accession>
<dbReference type="Pfam" id="PF22042">
    <property type="entry name" value="EF-G_D2"/>
    <property type="match status" value="1"/>
</dbReference>
<keyword evidence="1" id="KW-0547">Nucleotide-binding</keyword>
<dbReference type="Gene3D" id="2.40.30.10">
    <property type="entry name" value="Translation factors"/>
    <property type="match status" value="1"/>
</dbReference>
<dbReference type="InterPro" id="IPR005225">
    <property type="entry name" value="Small_GTP-bd"/>
</dbReference>
<dbReference type="PROSITE" id="PS51722">
    <property type="entry name" value="G_TR_2"/>
    <property type="match status" value="1"/>
</dbReference>
<organism evidence="5 6">
    <name type="scientific">Actinocatenispora rupis</name>
    <dbReference type="NCBI Taxonomy" id="519421"/>
    <lineage>
        <taxon>Bacteria</taxon>
        <taxon>Bacillati</taxon>
        <taxon>Actinomycetota</taxon>
        <taxon>Actinomycetes</taxon>
        <taxon>Micromonosporales</taxon>
        <taxon>Micromonosporaceae</taxon>
        <taxon>Actinocatenispora</taxon>
    </lineage>
</organism>
<dbReference type="PANTHER" id="PTHR43261:SF1">
    <property type="entry name" value="RIBOSOME-RELEASING FACTOR 2, MITOCHONDRIAL"/>
    <property type="match status" value="1"/>
</dbReference>
<dbReference type="Pfam" id="PF00009">
    <property type="entry name" value="GTP_EFTU"/>
    <property type="match status" value="1"/>
</dbReference>
<dbReference type="InterPro" id="IPR020568">
    <property type="entry name" value="Ribosomal_Su5_D2-typ_SF"/>
</dbReference>
<dbReference type="PRINTS" id="PR00315">
    <property type="entry name" value="ELONGATNFCT"/>
</dbReference>
<gene>
    <name evidence="5" type="ORF">Aru02nite_62890</name>
</gene>
<dbReference type="Pfam" id="PF14492">
    <property type="entry name" value="EFG_III"/>
    <property type="match status" value="1"/>
</dbReference>
<dbReference type="InterPro" id="IPR031157">
    <property type="entry name" value="G_TR_CS"/>
</dbReference>
<dbReference type="InterPro" id="IPR009000">
    <property type="entry name" value="Transl_B-barrel_sf"/>
</dbReference>
<dbReference type="SUPFAM" id="SSF54980">
    <property type="entry name" value="EF-G C-terminal domain-like"/>
    <property type="match status" value="2"/>
</dbReference>
<dbReference type="InterPro" id="IPR000640">
    <property type="entry name" value="EFG_V-like"/>
</dbReference>
<dbReference type="InterPro" id="IPR035647">
    <property type="entry name" value="EFG_III/V"/>
</dbReference>
<dbReference type="EMBL" id="BOMB01000041">
    <property type="protein sequence ID" value="GID15400.1"/>
    <property type="molecule type" value="Genomic_DNA"/>
</dbReference>
<evidence type="ECO:0000313" key="5">
    <source>
        <dbReference type="EMBL" id="GID15400.1"/>
    </source>
</evidence>
<dbReference type="InterPro" id="IPR053905">
    <property type="entry name" value="EF-G-like_DII"/>
</dbReference>
<feature type="domain" description="Tr-type G" evidence="4">
    <location>
        <begin position="2"/>
        <end position="252"/>
    </location>
</feature>
<dbReference type="InterPro" id="IPR014721">
    <property type="entry name" value="Ribsml_uS5_D2-typ_fold_subgr"/>
</dbReference>
<dbReference type="Pfam" id="PF03764">
    <property type="entry name" value="EFG_IV"/>
    <property type="match status" value="1"/>
</dbReference>
<dbReference type="RefSeq" id="WP_203663684.1">
    <property type="nucleotide sequence ID" value="NZ_BAAAZM010000021.1"/>
</dbReference>
<evidence type="ECO:0000259" key="4">
    <source>
        <dbReference type="PROSITE" id="PS51722"/>
    </source>
</evidence>
<reference evidence="5" key="1">
    <citation type="submission" date="2021-01" db="EMBL/GenBank/DDBJ databases">
        <title>Whole genome shotgun sequence of Actinocatenispora rupis NBRC 107355.</title>
        <authorList>
            <person name="Komaki H."/>
            <person name="Tamura T."/>
        </authorList>
    </citation>
    <scope>NUCLEOTIDE SEQUENCE</scope>
    <source>
        <strain evidence="5">NBRC 107355</strain>
    </source>
</reference>
<dbReference type="SUPFAM" id="SSF50447">
    <property type="entry name" value="Translation proteins"/>
    <property type="match status" value="1"/>
</dbReference>
<dbReference type="InterPro" id="IPR000795">
    <property type="entry name" value="T_Tr_GTP-bd_dom"/>
</dbReference>
<dbReference type="GO" id="GO:0003924">
    <property type="term" value="F:GTPase activity"/>
    <property type="evidence" value="ECO:0007669"/>
    <property type="project" value="InterPro"/>
</dbReference>
<dbReference type="Gene3D" id="3.30.230.10">
    <property type="match status" value="1"/>
</dbReference>
<dbReference type="PRINTS" id="PR01037">
    <property type="entry name" value="TCRTETOQM"/>
</dbReference>
<dbReference type="PANTHER" id="PTHR43261">
    <property type="entry name" value="TRANSLATION ELONGATION FACTOR G-RELATED"/>
    <property type="match status" value="1"/>
</dbReference>
<dbReference type="Pfam" id="PF00679">
    <property type="entry name" value="EFG_C"/>
    <property type="match status" value="1"/>
</dbReference>
<dbReference type="Gene3D" id="3.30.70.870">
    <property type="entry name" value="Elongation Factor G (Translational Gtpase), domain 3"/>
    <property type="match status" value="1"/>
</dbReference>
<evidence type="ECO:0000313" key="6">
    <source>
        <dbReference type="Proteomes" id="UP000612808"/>
    </source>
</evidence>
<comment type="caution">
    <text evidence="5">The sequence shown here is derived from an EMBL/GenBank/DDBJ whole genome shotgun (WGS) entry which is preliminary data.</text>
</comment>
<dbReference type="FunFam" id="3.40.50.300:FF:002549">
    <property type="entry name" value="Tetracycline resistance protein, GTP-binding elongation family"/>
    <property type="match status" value="1"/>
</dbReference>
<dbReference type="GO" id="GO:0032790">
    <property type="term" value="P:ribosome disassembly"/>
    <property type="evidence" value="ECO:0007669"/>
    <property type="project" value="TreeGrafter"/>
</dbReference>
<dbReference type="AlphaFoldDB" id="A0A8J3JBI8"/>
<dbReference type="PROSITE" id="PS00301">
    <property type="entry name" value="G_TR_1"/>
    <property type="match status" value="1"/>
</dbReference>